<proteinExistence type="predicted"/>
<gene>
    <name evidence="3" type="ORF">TrST_g4381</name>
</gene>
<feature type="chain" id="PRO_5040948881" description="Sialidase domain-containing protein" evidence="1">
    <location>
        <begin position="19"/>
        <end position="374"/>
    </location>
</feature>
<dbReference type="OrthoDB" id="2739686at2759"/>
<keyword evidence="1" id="KW-0732">Signal</keyword>
<reference evidence="4" key="1">
    <citation type="journal article" date="2023" name="Commun. Biol.">
        <title>Genome analysis of Parmales, the sister group of diatoms, reveals the evolutionary specialization of diatoms from phago-mixotrophs to photoautotrophs.</title>
        <authorList>
            <person name="Ban H."/>
            <person name="Sato S."/>
            <person name="Yoshikawa S."/>
            <person name="Yamada K."/>
            <person name="Nakamura Y."/>
            <person name="Ichinomiya M."/>
            <person name="Sato N."/>
            <person name="Blanc-Mathieu R."/>
            <person name="Endo H."/>
            <person name="Kuwata A."/>
            <person name="Ogata H."/>
        </authorList>
    </citation>
    <scope>NUCLEOTIDE SEQUENCE [LARGE SCALE GENOMIC DNA]</scope>
    <source>
        <strain evidence="4">NIES 3701</strain>
    </source>
</reference>
<evidence type="ECO:0000256" key="1">
    <source>
        <dbReference type="SAM" id="SignalP"/>
    </source>
</evidence>
<evidence type="ECO:0000313" key="3">
    <source>
        <dbReference type="EMBL" id="GMH68474.1"/>
    </source>
</evidence>
<keyword evidence="4" id="KW-1185">Reference proteome</keyword>
<evidence type="ECO:0000313" key="4">
    <source>
        <dbReference type="Proteomes" id="UP001165085"/>
    </source>
</evidence>
<sequence length="374" mass="41112">MAMHSFILVTAFLAGAFAAGPSTNVDVFKAGDVVYPGTSEEKTYFCTKIPTILRTPGGDLLAWGEARVGSCADVAPTDLVMRRSTDEGETWSELTIFQSHGNNTSGNIAPVSVPEIDTIFAPFTVDNRATWMTRSTDDGLTWSEAFEMPDMRKDDWIWVGLGPPAGLLLRSGKILIPGYHNTISMGNGSSLGSGFTKGHTMMSDDNGDSWYLGSEEFGDHYYVNELQAAQLPDDRVIINSRVLNDKRVLSISDDEGKTFKENRIADTLRQTFQGCEGSMIFHSEQNKLLYSGVQGRLPLRIYRENMTIFESVDSGETWELNTIVDLGSSAYSAMTEVGGDVGILYERSSCSKHGKDKCPVIFLPEAISYRVVKL</sequence>
<dbReference type="SUPFAM" id="SSF50939">
    <property type="entry name" value="Sialidases"/>
    <property type="match status" value="1"/>
</dbReference>
<name>A0A9W7AAF4_9STRA</name>
<dbReference type="InterPro" id="IPR011040">
    <property type="entry name" value="Sialidase"/>
</dbReference>
<evidence type="ECO:0000259" key="2">
    <source>
        <dbReference type="Pfam" id="PF13088"/>
    </source>
</evidence>
<dbReference type="EMBL" id="BRXY01000125">
    <property type="protein sequence ID" value="GMH68474.1"/>
    <property type="molecule type" value="Genomic_DNA"/>
</dbReference>
<dbReference type="Gene3D" id="2.120.10.10">
    <property type="match status" value="1"/>
</dbReference>
<feature type="domain" description="Sialidase" evidence="2">
    <location>
        <begin position="77"/>
        <end position="341"/>
    </location>
</feature>
<dbReference type="GO" id="GO:0004308">
    <property type="term" value="F:exo-alpha-sialidase activity"/>
    <property type="evidence" value="ECO:0007669"/>
    <property type="project" value="InterPro"/>
</dbReference>
<dbReference type="InterPro" id="IPR026856">
    <property type="entry name" value="Sialidase_fam"/>
</dbReference>
<dbReference type="GO" id="GO:0016020">
    <property type="term" value="C:membrane"/>
    <property type="evidence" value="ECO:0007669"/>
    <property type="project" value="TreeGrafter"/>
</dbReference>
<dbReference type="PANTHER" id="PTHR10628">
    <property type="entry name" value="SIALIDASE"/>
    <property type="match status" value="1"/>
</dbReference>
<organism evidence="3 4">
    <name type="scientific">Triparma strigata</name>
    <dbReference type="NCBI Taxonomy" id="1606541"/>
    <lineage>
        <taxon>Eukaryota</taxon>
        <taxon>Sar</taxon>
        <taxon>Stramenopiles</taxon>
        <taxon>Ochrophyta</taxon>
        <taxon>Bolidophyceae</taxon>
        <taxon>Parmales</taxon>
        <taxon>Triparmaceae</taxon>
        <taxon>Triparma</taxon>
    </lineage>
</organism>
<feature type="signal peptide" evidence="1">
    <location>
        <begin position="1"/>
        <end position="18"/>
    </location>
</feature>
<accession>A0A9W7AAF4</accession>
<dbReference type="Pfam" id="PF13088">
    <property type="entry name" value="BNR_2"/>
    <property type="match status" value="1"/>
</dbReference>
<dbReference type="GO" id="GO:0005737">
    <property type="term" value="C:cytoplasm"/>
    <property type="evidence" value="ECO:0007669"/>
    <property type="project" value="TreeGrafter"/>
</dbReference>
<dbReference type="PANTHER" id="PTHR10628:SF30">
    <property type="entry name" value="EXO-ALPHA-SIALIDASE"/>
    <property type="match status" value="1"/>
</dbReference>
<comment type="caution">
    <text evidence="3">The sequence shown here is derived from an EMBL/GenBank/DDBJ whole genome shotgun (WGS) entry which is preliminary data.</text>
</comment>
<dbReference type="Proteomes" id="UP001165085">
    <property type="component" value="Unassembled WGS sequence"/>
</dbReference>
<dbReference type="GO" id="GO:0009313">
    <property type="term" value="P:oligosaccharide catabolic process"/>
    <property type="evidence" value="ECO:0007669"/>
    <property type="project" value="TreeGrafter"/>
</dbReference>
<protein>
    <recommendedName>
        <fullName evidence="2">Sialidase domain-containing protein</fullName>
    </recommendedName>
</protein>
<dbReference type="CDD" id="cd15482">
    <property type="entry name" value="Sialidase_non-viral"/>
    <property type="match status" value="1"/>
</dbReference>
<dbReference type="AlphaFoldDB" id="A0A9W7AAF4"/>
<dbReference type="GO" id="GO:0006689">
    <property type="term" value="P:ganglioside catabolic process"/>
    <property type="evidence" value="ECO:0007669"/>
    <property type="project" value="TreeGrafter"/>
</dbReference>
<dbReference type="InterPro" id="IPR036278">
    <property type="entry name" value="Sialidase_sf"/>
</dbReference>